<feature type="compositionally biased region" description="Basic and acidic residues" evidence="1">
    <location>
        <begin position="109"/>
        <end position="118"/>
    </location>
</feature>
<reference evidence="2 3" key="1">
    <citation type="submission" date="2019-02" db="EMBL/GenBank/DDBJ databases">
        <title>Sequencing the genomes of 1000 actinobacteria strains.</title>
        <authorList>
            <person name="Klenk H.-P."/>
        </authorList>
    </citation>
    <scope>NUCLEOTIDE SEQUENCE [LARGE SCALE GENOMIC DNA]</scope>
    <source>
        <strain evidence="2 3">DSM 45779</strain>
    </source>
</reference>
<evidence type="ECO:0000313" key="3">
    <source>
        <dbReference type="Proteomes" id="UP000291591"/>
    </source>
</evidence>
<dbReference type="Proteomes" id="UP000291591">
    <property type="component" value="Unassembled WGS sequence"/>
</dbReference>
<dbReference type="SUPFAM" id="SSF53335">
    <property type="entry name" value="S-adenosyl-L-methionine-dependent methyltransferases"/>
    <property type="match status" value="1"/>
</dbReference>
<dbReference type="Pfam" id="PF10294">
    <property type="entry name" value="Methyltransf_16"/>
    <property type="match status" value="1"/>
</dbReference>
<dbReference type="Gene3D" id="3.40.50.150">
    <property type="entry name" value="Vaccinia Virus protein VP39"/>
    <property type="match status" value="1"/>
</dbReference>
<gene>
    <name evidence="2" type="ORF">EV383_3287</name>
</gene>
<keyword evidence="2" id="KW-0489">Methyltransferase</keyword>
<protein>
    <submittedName>
        <fullName evidence="2">Lysine methyltransferase</fullName>
    </submittedName>
</protein>
<keyword evidence="2" id="KW-0808">Transferase</keyword>
<dbReference type="PANTHER" id="PTHR14614">
    <property type="entry name" value="HEPATOCELLULAR CARCINOMA-ASSOCIATED ANTIGEN"/>
    <property type="match status" value="1"/>
</dbReference>
<dbReference type="InterPro" id="IPR019410">
    <property type="entry name" value="Methyltransf_16"/>
</dbReference>
<dbReference type="InterPro" id="IPR029063">
    <property type="entry name" value="SAM-dependent_MTases_sf"/>
</dbReference>
<organism evidence="2 3">
    <name type="scientific">Pseudonocardia sediminis</name>
    <dbReference type="NCBI Taxonomy" id="1397368"/>
    <lineage>
        <taxon>Bacteria</taxon>
        <taxon>Bacillati</taxon>
        <taxon>Actinomycetota</taxon>
        <taxon>Actinomycetes</taxon>
        <taxon>Pseudonocardiales</taxon>
        <taxon>Pseudonocardiaceae</taxon>
        <taxon>Pseudonocardia</taxon>
    </lineage>
</organism>
<keyword evidence="3" id="KW-1185">Reference proteome</keyword>
<comment type="caution">
    <text evidence="2">The sequence shown here is derived from an EMBL/GenBank/DDBJ whole genome shotgun (WGS) entry which is preliminary data.</text>
</comment>
<dbReference type="EMBL" id="SHKL01000001">
    <property type="protein sequence ID" value="RZT86392.1"/>
    <property type="molecule type" value="Genomic_DNA"/>
</dbReference>
<dbReference type="GO" id="GO:0032259">
    <property type="term" value="P:methylation"/>
    <property type="evidence" value="ECO:0007669"/>
    <property type="project" value="UniProtKB-KW"/>
</dbReference>
<dbReference type="RefSeq" id="WP_130290700.1">
    <property type="nucleotide sequence ID" value="NZ_SHKL01000001.1"/>
</dbReference>
<dbReference type="OrthoDB" id="264333at2"/>
<accession>A0A4Q7UWP6</accession>
<evidence type="ECO:0000313" key="2">
    <source>
        <dbReference type="EMBL" id="RZT86392.1"/>
    </source>
</evidence>
<sequence length="272" mass="28095">MRPADPSLVDAIVRAAGRDVDDPLLDVVAEPVDLPGGVVSLLRPHDPDALPFETVSSPDAEVEELHPPHWARLWPSGTALARAVNAPPASGGTRPGGSGAGDVPLGGDVGRERSDPRGPARIVVGGRSVLELGCGLGLPSLAAARAGGRVLATDRSPGAAAFVAATATRAGIGLRAASCAWNEPENLLAGGPWDVVLAADVLYGADALTLLADLLPRLTGDDGEVWLADPRRPLAPEFLADARARWREVDTVDSTEPGVLLHRLRGPARPFV</sequence>
<feature type="region of interest" description="Disordered" evidence="1">
    <location>
        <begin position="84"/>
        <end position="120"/>
    </location>
</feature>
<dbReference type="GO" id="GO:0008168">
    <property type="term" value="F:methyltransferase activity"/>
    <property type="evidence" value="ECO:0007669"/>
    <property type="project" value="UniProtKB-KW"/>
</dbReference>
<dbReference type="AlphaFoldDB" id="A0A4Q7UWP6"/>
<proteinExistence type="predicted"/>
<evidence type="ECO:0000256" key="1">
    <source>
        <dbReference type="SAM" id="MobiDB-lite"/>
    </source>
</evidence>
<dbReference type="PANTHER" id="PTHR14614:SF132">
    <property type="entry name" value="PROTEIN-LYSINE METHYLTRANSFERASE C42C1.13"/>
    <property type="match status" value="1"/>
</dbReference>
<name>A0A4Q7UWP6_PSEST</name>